<dbReference type="AlphaFoldDB" id="A0A5B7FWI3"/>
<accession>A0A5B7FWI3</accession>
<gene>
    <name evidence="1" type="ORF">E2C01_045716</name>
</gene>
<evidence type="ECO:0000313" key="2">
    <source>
        <dbReference type="Proteomes" id="UP000324222"/>
    </source>
</evidence>
<protein>
    <submittedName>
        <fullName evidence="1">Uncharacterized protein</fullName>
    </submittedName>
</protein>
<comment type="caution">
    <text evidence="1">The sequence shown here is derived from an EMBL/GenBank/DDBJ whole genome shotgun (WGS) entry which is preliminary data.</text>
</comment>
<dbReference type="EMBL" id="VSRR010010463">
    <property type="protein sequence ID" value="MPC51861.1"/>
    <property type="molecule type" value="Genomic_DNA"/>
</dbReference>
<name>A0A5B7FWI3_PORTR</name>
<sequence length="155" mass="17496">MGLVCVLEERTDRRTDGKEGEFVEVENECTQKEEPFIPPSLSVRLVARTQHMEAVVLEVARQRRPLCIGLTVPRHVALHTSDARQHASREMRNTPLRMRRFANRTGTTQAGYRPLSDAQKLRRVQPMASSRSGTKSMTDCAAVTVCYLRDTEVTG</sequence>
<organism evidence="1 2">
    <name type="scientific">Portunus trituberculatus</name>
    <name type="common">Swimming crab</name>
    <name type="synonym">Neptunus trituberculatus</name>
    <dbReference type="NCBI Taxonomy" id="210409"/>
    <lineage>
        <taxon>Eukaryota</taxon>
        <taxon>Metazoa</taxon>
        <taxon>Ecdysozoa</taxon>
        <taxon>Arthropoda</taxon>
        <taxon>Crustacea</taxon>
        <taxon>Multicrustacea</taxon>
        <taxon>Malacostraca</taxon>
        <taxon>Eumalacostraca</taxon>
        <taxon>Eucarida</taxon>
        <taxon>Decapoda</taxon>
        <taxon>Pleocyemata</taxon>
        <taxon>Brachyura</taxon>
        <taxon>Eubrachyura</taxon>
        <taxon>Portunoidea</taxon>
        <taxon>Portunidae</taxon>
        <taxon>Portuninae</taxon>
        <taxon>Portunus</taxon>
    </lineage>
</organism>
<reference evidence="1 2" key="1">
    <citation type="submission" date="2019-05" db="EMBL/GenBank/DDBJ databases">
        <title>Another draft genome of Portunus trituberculatus and its Hox gene families provides insights of decapod evolution.</title>
        <authorList>
            <person name="Jeong J.-H."/>
            <person name="Song I."/>
            <person name="Kim S."/>
            <person name="Choi T."/>
            <person name="Kim D."/>
            <person name="Ryu S."/>
            <person name="Kim W."/>
        </authorList>
    </citation>
    <scope>NUCLEOTIDE SEQUENCE [LARGE SCALE GENOMIC DNA]</scope>
    <source>
        <tissue evidence="1">Muscle</tissue>
    </source>
</reference>
<dbReference type="Proteomes" id="UP000324222">
    <property type="component" value="Unassembled WGS sequence"/>
</dbReference>
<keyword evidence="2" id="KW-1185">Reference proteome</keyword>
<evidence type="ECO:0000313" key="1">
    <source>
        <dbReference type="EMBL" id="MPC51861.1"/>
    </source>
</evidence>
<proteinExistence type="predicted"/>